<evidence type="ECO:0000313" key="9">
    <source>
        <dbReference type="Proteomes" id="UP000800235"/>
    </source>
</evidence>
<evidence type="ECO:0000256" key="2">
    <source>
        <dbReference type="ARBA" id="ARBA00022692"/>
    </source>
</evidence>
<keyword evidence="3" id="KW-0999">Mitochondrion inner membrane</keyword>
<evidence type="ECO:0000256" key="6">
    <source>
        <dbReference type="ARBA" id="ARBA00023136"/>
    </source>
</evidence>
<evidence type="ECO:0000313" key="8">
    <source>
        <dbReference type="EMBL" id="KAF2427721.1"/>
    </source>
</evidence>
<evidence type="ECO:0000256" key="4">
    <source>
        <dbReference type="ARBA" id="ARBA00022989"/>
    </source>
</evidence>
<dbReference type="InterPro" id="IPR039205">
    <property type="entry name" value="NDUFA11"/>
</dbReference>
<keyword evidence="2 7" id="KW-0812">Transmembrane</keyword>
<dbReference type="OrthoDB" id="1913277at2759"/>
<evidence type="ECO:0000256" key="5">
    <source>
        <dbReference type="ARBA" id="ARBA00023128"/>
    </source>
</evidence>
<accession>A0A9P4NMI3</accession>
<dbReference type="Proteomes" id="UP000800235">
    <property type="component" value="Unassembled WGS sequence"/>
</dbReference>
<dbReference type="PANTHER" id="PTHR21382:SF1">
    <property type="entry name" value="NADH DEHYDROGENASE [UBIQUINONE] 1 ALPHA SUBCOMPLEX SUBUNIT 11"/>
    <property type="match status" value="1"/>
</dbReference>
<feature type="transmembrane region" description="Helical" evidence="7">
    <location>
        <begin position="15"/>
        <end position="36"/>
    </location>
</feature>
<reference evidence="8" key="1">
    <citation type="journal article" date="2020" name="Stud. Mycol.">
        <title>101 Dothideomycetes genomes: a test case for predicting lifestyles and emergence of pathogens.</title>
        <authorList>
            <person name="Haridas S."/>
            <person name="Albert R."/>
            <person name="Binder M."/>
            <person name="Bloem J."/>
            <person name="Labutti K."/>
            <person name="Salamov A."/>
            <person name="Andreopoulos B."/>
            <person name="Baker S."/>
            <person name="Barry K."/>
            <person name="Bills G."/>
            <person name="Bluhm B."/>
            <person name="Cannon C."/>
            <person name="Castanera R."/>
            <person name="Culley D."/>
            <person name="Daum C."/>
            <person name="Ezra D."/>
            <person name="Gonzalez J."/>
            <person name="Henrissat B."/>
            <person name="Kuo A."/>
            <person name="Liang C."/>
            <person name="Lipzen A."/>
            <person name="Lutzoni F."/>
            <person name="Magnuson J."/>
            <person name="Mondo S."/>
            <person name="Nolan M."/>
            <person name="Ohm R."/>
            <person name="Pangilinan J."/>
            <person name="Park H.-J."/>
            <person name="Ramirez L."/>
            <person name="Alfaro M."/>
            <person name="Sun H."/>
            <person name="Tritt A."/>
            <person name="Yoshinaga Y."/>
            <person name="Zwiers L.-H."/>
            <person name="Turgeon B."/>
            <person name="Goodwin S."/>
            <person name="Spatafora J."/>
            <person name="Crous P."/>
            <person name="Grigoriev I."/>
        </authorList>
    </citation>
    <scope>NUCLEOTIDE SEQUENCE</scope>
    <source>
        <strain evidence="8">CBS 130266</strain>
    </source>
</reference>
<dbReference type="GO" id="GO:0045271">
    <property type="term" value="C:respiratory chain complex I"/>
    <property type="evidence" value="ECO:0007669"/>
    <property type="project" value="InterPro"/>
</dbReference>
<protein>
    <submittedName>
        <fullName evidence="8">Uncharacterized protein</fullName>
    </submittedName>
</protein>
<dbReference type="PANTHER" id="PTHR21382">
    <property type="entry name" value="NADH-UBIQUINONE OXIDOREDUCTASE SUBUNIT"/>
    <property type="match status" value="1"/>
</dbReference>
<keyword evidence="9" id="KW-1185">Reference proteome</keyword>
<proteinExistence type="predicted"/>
<comment type="caution">
    <text evidence="8">The sequence shown here is derived from an EMBL/GenBank/DDBJ whole genome shotgun (WGS) entry which is preliminary data.</text>
</comment>
<gene>
    <name evidence="8" type="ORF">EJ08DRAFT_592666</name>
</gene>
<feature type="transmembrane region" description="Helical" evidence="7">
    <location>
        <begin position="107"/>
        <end position="125"/>
    </location>
</feature>
<keyword evidence="4 7" id="KW-1133">Transmembrane helix</keyword>
<keyword evidence="6 7" id="KW-0472">Membrane</keyword>
<feature type="transmembrane region" description="Helical" evidence="7">
    <location>
        <begin position="48"/>
        <end position="71"/>
    </location>
</feature>
<comment type="subcellular location">
    <subcellularLocation>
        <location evidence="1">Mitochondrion inner membrane</location>
        <topology evidence="1">Multi-pass membrane protein</topology>
    </subcellularLocation>
</comment>
<sequence length="196" mass="21231">MAPQEHNNQYHPRDAIAFAVESALVTGGAGAFFAGIQNTIARQNIGAMGFFSRFGSTTAVFTAMGASYAFAKAVSANLREKEDTWNTALGGFVGGSMIGLRLRTTPAFFGYGALASILLSTFEYGGGRFSGYKKDPTIDEVDRKTELRKNRRRPIEETVAELGEGRGIYGPGYEARRQERIKARYGIDVSSVPSAH</sequence>
<name>A0A9P4NMI3_9PEZI</name>
<dbReference type="AlphaFoldDB" id="A0A9P4NMI3"/>
<evidence type="ECO:0000256" key="7">
    <source>
        <dbReference type="SAM" id="Phobius"/>
    </source>
</evidence>
<evidence type="ECO:0000256" key="3">
    <source>
        <dbReference type="ARBA" id="ARBA00022792"/>
    </source>
</evidence>
<dbReference type="GO" id="GO:0005743">
    <property type="term" value="C:mitochondrial inner membrane"/>
    <property type="evidence" value="ECO:0007669"/>
    <property type="project" value="UniProtKB-SubCell"/>
</dbReference>
<organism evidence="8 9">
    <name type="scientific">Tothia fuscella</name>
    <dbReference type="NCBI Taxonomy" id="1048955"/>
    <lineage>
        <taxon>Eukaryota</taxon>
        <taxon>Fungi</taxon>
        <taxon>Dikarya</taxon>
        <taxon>Ascomycota</taxon>
        <taxon>Pezizomycotina</taxon>
        <taxon>Dothideomycetes</taxon>
        <taxon>Pleosporomycetidae</taxon>
        <taxon>Venturiales</taxon>
        <taxon>Cylindrosympodiaceae</taxon>
        <taxon>Tothia</taxon>
    </lineage>
</organism>
<dbReference type="GO" id="GO:0006120">
    <property type="term" value="P:mitochondrial electron transport, NADH to ubiquinone"/>
    <property type="evidence" value="ECO:0007669"/>
    <property type="project" value="InterPro"/>
</dbReference>
<dbReference type="EMBL" id="MU007058">
    <property type="protein sequence ID" value="KAF2427721.1"/>
    <property type="molecule type" value="Genomic_DNA"/>
</dbReference>
<keyword evidence="5" id="KW-0496">Mitochondrion</keyword>
<evidence type="ECO:0000256" key="1">
    <source>
        <dbReference type="ARBA" id="ARBA00004448"/>
    </source>
</evidence>